<evidence type="ECO:0000313" key="3">
    <source>
        <dbReference type="Proteomes" id="UP000001887"/>
    </source>
</evidence>
<keyword evidence="1" id="KW-0472">Membrane</keyword>
<feature type="transmembrane region" description="Helical" evidence="1">
    <location>
        <begin position="24"/>
        <end position="43"/>
    </location>
</feature>
<keyword evidence="1" id="KW-1133">Transmembrane helix</keyword>
<dbReference type="OrthoDB" id="286114at2"/>
<keyword evidence="1" id="KW-0812">Transmembrane</keyword>
<dbReference type="KEGG" id="psl:Psta_3652"/>
<sequence length="121" mass="13374">MFGNPAWFSSSSGRWGVKPRQWQAWGYLAVWGVVIALPATLLVSSEKSLEALIWCAASSIVGAYDLSTIRQQLIPQVSETSLSAPPIPAEIARNEDLLYIGDDESADELLNVRYARHDRRA</sequence>
<protein>
    <submittedName>
        <fullName evidence="2">Uncharacterized protein</fullName>
    </submittedName>
</protein>
<organism evidence="2 3">
    <name type="scientific">Pirellula staleyi (strain ATCC 27377 / DSM 6068 / ICPB 4128)</name>
    <name type="common">Pirella staleyi</name>
    <dbReference type="NCBI Taxonomy" id="530564"/>
    <lineage>
        <taxon>Bacteria</taxon>
        <taxon>Pseudomonadati</taxon>
        <taxon>Planctomycetota</taxon>
        <taxon>Planctomycetia</taxon>
        <taxon>Pirellulales</taxon>
        <taxon>Pirellulaceae</taxon>
        <taxon>Pirellula</taxon>
    </lineage>
</organism>
<evidence type="ECO:0000256" key="1">
    <source>
        <dbReference type="SAM" id="Phobius"/>
    </source>
</evidence>
<gene>
    <name evidence="2" type="ordered locus">Psta_3652</name>
</gene>
<dbReference type="AlphaFoldDB" id="D2QZC0"/>
<proteinExistence type="predicted"/>
<name>D2QZC0_PIRSD</name>
<evidence type="ECO:0000313" key="2">
    <source>
        <dbReference type="EMBL" id="ADB18312.1"/>
    </source>
</evidence>
<accession>D2QZC0</accession>
<reference evidence="2 3" key="1">
    <citation type="journal article" date="2009" name="Stand. Genomic Sci.">
        <title>Complete genome sequence of Pirellula staleyi type strain (ATCC 27377).</title>
        <authorList>
            <person name="Clum A."/>
            <person name="Tindall B.J."/>
            <person name="Sikorski J."/>
            <person name="Ivanova N."/>
            <person name="Mavrommatis K."/>
            <person name="Lucas S."/>
            <person name="Glavina del Rio T."/>
            <person name="Nolan M."/>
            <person name="Chen F."/>
            <person name="Tice H."/>
            <person name="Pitluck S."/>
            <person name="Cheng J.F."/>
            <person name="Chertkov O."/>
            <person name="Brettin T."/>
            <person name="Han C."/>
            <person name="Detter J.C."/>
            <person name="Kuske C."/>
            <person name="Bruce D."/>
            <person name="Goodwin L."/>
            <person name="Ovchinikova G."/>
            <person name="Pati A."/>
            <person name="Mikhailova N."/>
            <person name="Chen A."/>
            <person name="Palaniappan K."/>
            <person name="Land M."/>
            <person name="Hauser L."/>
            <person name="Chang Y.J."/>
            <person name="Jeffries C.D."/>
            <person name="Chain P."/>
            <person name="Rohde M."/>
            <person name="Goker M."/>
            <person name="Bristow J."/>
            <person name="Eisen J.A."/>
            <person name="Markowitz V."/>
            <person name="Hugenholtz P."/>
            <person name="Kyrpides N.C."/>
            <person name="Klenk H.P."/>
            <person name="Lapidus A."/>
        </authorList>
    </citation>
    <scope>NUCLEOTIDE SEQUENCE [LARGE SCALE GENOMIC DNA]</scope>
    <source>
        <strain evidence="3">ATCC 27377 / DSM 6068 / ICPB 4128</strain>
    </source>
</reference>
<keyword evidence="3" id="KW-1185">Reference proteome</keyword>
<dbReference type="HOGENOM" id="CLU_2035843_0_0_0"/>
<dbReference type="Proteomes" id="UP000001887">
    <property type="component" value="Chromosome"/>
</dbReference>
<dbReference type="EMBL" id="CP001848">
    <property type="protein sequence ID" value="ADB18312.1"/>
    <property type="molecule type" value="Genomic_DNA"/>
</dbReference>